<evidence type="ECO:0000256" key="1">
    <source>
        <dbReference type="ARBA" id="ARBA00008356"/>
    </source>
</evidence>
<dbReference type="AlphaFoldDB" id="A0A7S1V5G7"/>
<sequence>MEIEAVDIALLLLLRSTEAVSLDRLALARTASATTTRSPSSTTSLATDPASPSSATTPAASPARARPRSARGGATRTLALLLTACQVAKDTYIFSYEPTTRTLSVRWPTVAGAVGHEARLLSRRRLLRLALLALVHQQHRAWLQERSLAAPDNDWHPDFALSSCTLPRVRLNEWSNTASAAAVTAYQADRVRDRTAGTLTSPGSPGAGSASLSLSSPAPRTPTARTRPTTMGGTKKNLFLARKEDAGNHSDDDAADVAARQVAEVRQAAAARAAKLASGREAGTLGAGSALVHRMPLACEALRALYHSSKRATLPLPQVQERLITALRPSVLNKADAAELVDHLCRAVPGWIEVLEPEEGTSGTFVRVEARQRITEVQAAASRYARGLCAAGAAPSPASPTRVATGGES</sequence>
<proteinExistence type="inferred from homology"/>
<evidence type="ECO:0000313" key="7">
    <source>
        <dbReference type="EMBL" id="CAD9286656.1"/>
    </source>
</evidence>
<feature type="compositionally biased region" description="Low complexity" evidence="3">
    <location>
        <begin position="197"/>
        <end position="230"/>
    </location>
</feature>
<comment type="similarity">
    <text evidence="1">Belongs to the Cdt1 family.</text>
</comment>
<dbReference type="InterPro" id="IPR032054">
    <property type="entry name" value="Cdt1_C"/>
</dbReference>
<feature type="domain" description="CDT1 Geminin-binding" evidence="5">
    <location>
        <begin position="116"/>
        <end position="165"/>
    </location>
</feature>
<evidence type="ECO:0000256" key="2">
    <source>
        <dbReference type="ARBA" id="ARBA00023306"/>
    </source>
</evidence>
<feature type="region of interest" description="Disordered" evidence="3">
    <location>
        <begin position="31"/>
        <end position="71"/>
    </location>
</feature>
<name>A0A7S1V5G7_9EUKA</name>
<dbReference type="InterPro" id="IPR038090">
    <property type="entry name" value="Cdt1_C_WH_dom_sf"/>
</dbReference>
<dbReference type="Pfam" id="PF08839">
    <property type="entry name" value="CDT1"/>
    <property type="match status" value="1"/>
</dbReference>
<dbReference type="EMBL" id="HBGL01001006">
    <property type="protein sequence ID" value="CAD9286656.1"/>
    <property type="molecule type" value="Transcribed_RNA"/>
</dbReference>
<feature type="domain" description="DNA replication factor Cdt1 C-terminal" evidence="6">
    <location>
        <begin position="273"/>
        <end position="355"/>
    </location>
</feature>
<evidence type="ECO:0000256" key="3">
    <source>
        <dbReference type="SAM" id="MobiDB-lite"/>
    </source>
</evidence>
<dbReference type="Pfam" id="PF16679">
    <property type="entry name" value="CDT1_C"/>
    <property type="match status" value="1"/>
</dbReference>
<keyword evidence="2" id="KW-0131">Cell cycle</keyword>
<reference evidence="7" key="1">
    <citation type="submission" date="2021-01" db="EMBL/GenBank/DDBJ databases">
        <authorList>
            <person name="Corre E."/>
            <person name="Pelletier E."/>
            <person name="Niang G."/>
            <person name="Scheremetjew M."/>
            <person name="Finn R."/>
            <person name="Kale V."/>
            <person name="Holt S."/>
            <person name="Cochrane G."/>
            <person name="Meng A."/>
            <person name="Brown T."/>
            <person name="Cohen L."/>
        </authorList>
    </citation>
    <scope>NUCLEOTIDE SEQUENCE</scope>
    <source>
        <strain evidence="7">ATCC 50979</strain>
    </source>
</reference>
<dbReference type="Gene3D" id="1.10.10.1420">
    <property type="entry name" value="DNA replication factor Cdt1, C-terminal WH domain"/>
    <property type="match status" value="1"/>
</dbReference>
<evidence type="ECO:0008006" key="8">
    <source>
        <dbReference type="Google" id="ProtNLM"/>
    </source>
</evidence>
<feature type="signal peptide" evidence="4">
    <location>
        <begin position="1"/>
        <end position="19"/>
    </location>
</feature>
<feature type="chain" id="PRO_5031393842" description="DNA replication factor Cdt1 C-terminal domain-containing protein" evidence="4">
    <location>
        <begin position="20"/>
        <end position="409"/>
    </location>
</feature>
<gene>
    <name evidence="7" type="ORF">SSP0437_LOCUS790</name>
</gene>
<evidence type="ECO:0000259" key="6">
    <source>
        <dbReference type="Pfam" id="PF16679"/>
    </source>
</evidence>
<protein>
    <recommendedName>
        <fullName evidence="8">DNA replication factor Cdt1 C-terminal domain-containing protein</fullName>
    </recommendedName>
</protein>
<evidence type="ECO:0000259" key="5">
    <source>
        <dbReference type="Pfam" id="PF08839"/>
    </source>
</evidence>
<feature type="region of interest" description="Disordered" evidence="3">
    <location>
        <begin position="195"/>
        <end position="236"/>
    </location>
</feature>
<keyword evidence="4" id="KW-0732">Signal</keyword>
<dbReference type="InterPro" id="IPR014939">
    <property type="entry name" value="CDT1_Gemini-bd-like"/>
</dbReference>
<evidence type="ECO:0000256" key="4">
    <source>
        <dbReference type="SAM" id="SignalP"/>
    </source>
</evidence>
<organism evidence="7">
    <name type="scientific">Sexangularia sp. CB-2014</name>
    <dbReference type="NCBI Taxonomy" id="1486929"/>
    <lineage>
        <taxon>Eukaryota</taxon>
        <taxon>Amoebozoa</taxon>
        <taxon>Tubulinea</taxon>
        <taxon>Elardia</taxon>
        <taxon>Arcellinida</taxon>
        <taxon>Arcellinida incertae sedis</taxon>
        <taxon>Sexangularia</taxon>
    </lineage>
</organism>
<accession>A0A7S1V5G7</accession>